<proteinExistence type="predicted"/>
<keyword evidence="2" id="KW-1185">Reference proteome</keyword>
<dbReference type="SUPFAM" id="SSF47413">
    <property type="entry name" value="lambda repressor-like DNA-binding domains"/>
    <property type="match status" value="1"/>
</dbReference>
<dbReference type="Proteomes" id="UP001597362">
    <property type="component" value="Unassembled WGS sequence"/>
</dbReference>
<sequence>MEIGLGEKWMSEIGYRIKCIEKKPIKTNQNQSQFSKSVGISQDNLSEIEMGNINPSEETLM</sequence>
<dbReference type="CDD" id="cd00093">
    <property type="entry name" value="HTH_XRE"/>
    <property type="match status" value="1"/>
</dbReference>
<comment type="caution">
    <text evidence="1">The sequence shown here is derived from an EMBL/GenBank/DDBJ whole genome shotgun (WGS) entry which is preliminary data.</text>
</comment>
<dbReference type="EMBL" id="JBHUHO010000024">
    <property type="protein sequence ID" value="MFD2115795.1"/>
    <property type="molecule type" value="Genomic_DNA"/>
</dbReference>
<protein>
    <submittedName>
        <fullName evidence="1">Helix-turn-helix domain-containing protein</fullName>
    </submittedName>
</protein>
<evidence type="ECO:0000313" key="1">
    <source>
        <dbReference type="EMBL" id="MFD2115795.1"/>
    </source>
</evidence>
<dbReference type="InterPro" id="IPR010982">
    <property type="entry name" value="Lambda_DNA-bd_dom_sf"/>
</dbReference>
<name>A0ABW4YJ76_9BACL</name>
<gene>
    <name evidence="1" type="ORF">ACFSJH_08640</name>
</gene>
<reference evidence="2" key="1">
    <citation type="journal article" date="2019" name="Int. J. Syst. Evol. Microbiol.">
        <title>The Global Catalogue of Microorganisms (GCM) 10K type strain sequencing project: providing services to taxonomists for standard genome sequencing and annotation.</title>
        <authorList>
            <consortium name="The Broad Institute Genomics Platform"/>
            <consortium name="The Broad Institute Genome Sequencing Center for Infectious Disease"/>
            <person name="Wu L."/>
            <person name="Ma J."/>
        </authorList>
    </citation>
    <scope>NUCLEOTIDE SEQUENCE [LARGE SCALE GENOMIC DNA]</scope>
    <source>
        <strain evidence="2">GH52</strain>
    </source>
</reference>
<dbReference type="RefSeq" id="WP_377771305.1">
    <property type="nucleotide sequence ID" value="NZ_JBHUHO010000024.1"/>
</dbReference>
<organism evidence="1 2">
    <name type="scientific">Paenibacillus yanchengensis</name>
    <dbReference type="NCBI Taxonomy" id="2035833"/>
    <lineage>
        <taxon>Bacteria</taxon>
        <taxon>Bacillati</taxon>
        <taxon>Bacillota</taxon>
        <taxon>Bacilli</taxon>
        <taxon>Bacillales</taxon>
        <taxon>Paenibacillaceae</taxon>
        <taxon>Paenibacillus</taxon>
    </lineage>
</organism>
<dbReference type="InterPro" id="IPR001387">
    <property type="entry name" value="Cro/C1-type_HTH"/>
</dbReference>
<accession>A0ABW4YJ76</accession>
<dbReference type="Gene3D" id="1.10.260.40">
    <property type="entry name" value="lambda repressor-like DNA-binding domains"/>
    <property type="match status" value="1"/>
</dbReference>
<evidence type="ECO:0000313" key="2">
    <source>
        <dbReference type="Proteomes" id="UP001597362"/>
    </source>
</evidence>